<sequence length="114" mass="11903">MPRDCASPSILLAQDVVRGAGPQAVAGTSLQVSYVLVLWTSGTVLDSTWYAGESLPANVEDLGSRPLVRGWDEGLPGIREGGRRLIVVPPAQDGGERVGDTLVYVVDALSVTTG</sequence>
<accession>A0ABV9SB11</accession>
<evidence type="ECO:0000256" key="5">
    <source>
        <dbReference type="RuleBase" id="RU003915"/>
    </source>
</evidence>
<keyword evidence="2 4" id="KW-0697">Rotamase</keyword>
<keyword evidence="3 4" id="KW-0413">Isomerase</keyword>
<dbReference type="GO" id="GO:0003755">
    <property type="term" value="F:peptidyl-prolyl cis-trans isomerase activity"/>
    <property type="evidence" value="ECO:0007669"/>
    <property type="project" value="UniProtKB-EC"/>
</dbReference>
<evidence type="ECO:0000313" key="8">
    <source>
        <dbReference type="Proteomes" id="UP001595859"/>
    </source>
</evidence>
<dbReference type="InterPro" id="IPR001179">
    <property type="entry name" value="PPIase_FKBP_dom"/>
</dbReference>
<dbReference type="EC" id="5.2.1.8" evidence="5"/>
<dbReference type="PROSITE" id="PS50059">
    <property type="entry name" value="FKBP_PPIASE"/>
    <property type="match status" value="1"/>
</dbReference>
<dbReference type="SUPFAM" id="SSF54534">
    <property type="entry name" value="FKBP-like"/>
    <property type="match status" value="1"/>
</dbReference>
<evidence type="ECO:0000259" key="6">
    <source>
        <dbReference type="PROSITE" id="PS50059"/>
    </source>
</evidence>
<comment type="caution">
    <text evidence="7">The sequence shown here is derived from an EMBL/GenBank/DDBJ whole genome shotgun (WGS) entry which is preliminary data.</text>
</comment>
<evidence type="ECO:0000256" key="1">
    <source>
        <dbReference type="ARBA" id="ARBA00000971"/>
    </source>
</evidence>
<name>A0ABV9SB11_9PSEU</name>
<evidence type="ECO:0000256" key="3">
    <source>
        <dbReference type="ARBA" id="ARBA00023235"/>
    </source>
</evidence>
<proteinExistence type="inferred from homology"/>
<dbReference type="Gene3D" id="3.10.50.40">
    <property type="match status" value="1"/>
</dbReference>
<feature type="domain" description="PPIase FKBP-type" evidence="6">
    <location>
        <begin position="27"/>
        <end position="97"/>
    </location>
</feature>
<dbReference type="InterPro" id="IPR046357">
    <property type="entry name" value="PPIase_dom_sf"/>
</dbReference>
<evidence type="ECO:0000256" key="4">
    <source>
        <dbReference type="PROSITE-ProRule" id="PRU00277"/>
    </source>
</evidence>
<dbReference type="Pfam" id="PF00254">
    <property type="entry name" value="FKBP_C"/>
    <property type="match status" value="1"/>
</dbReference>
<reference evidence="8" key="1">
    <citation type="journal article" date="2019" name="Int. J. Syst. Evol. Microbiol.">
        <title>The Global Catalogue of Microorganisms (GCM) 10K type strain sequencing project: providing services to taxonomists for standard genome sequencing and annotation.</title>
        <authorList>
            <consortium name="The Broad Institute Genomics Platform"/>
            <consortium name="The Broad Institute Genome Sequencing Center for Infectious Disease"/>
            <person name="Wu L."/>
            <person name="Ma J."/>
        </authorList>
    </citation>
    <scope>NUCLEOTIDE SEQUENCE [LARGE SCALE GENOMIC DNA]</scope>
    <source>
        <strain evidence="8">ZS-22-S1</strain>
    </source>
</reference>
<evidence type="ECO:0000313" key="7">
    <source>
        <dbReference type="EMBL" id="MFC4857530.1"/>
    </source>
</evidence>
<keyword evidence="8" id="KW-1185">Reference proteome</keyword>
<dbReference type="EMBL" id="JBHSIS010000020">
    <property type="protein sequence ID" value="MFC4857530.1"/>
    <property type="molecule type" value="Genomic_DNA"/>
</dbReference>
<gene>
    <name evidence="7" type="ORF">ACFPCV_28875</name>
</gene>
<dbReference type="RefSeq" id="WP_378059526.1">
    <property type="nucleotide sequence ID" value="NZ_JBHSIS010000020.1"/>
</dbReference>
<comment type="similarity">
    <text evidence="5">Belongs to the FKBP-type PPIase family.</text>
</comment>
<comment type="catalytic activity">
    <reaction evidence="1 4 5">
        <text>[protein]-peptidylproline (omega=180) = [protein]-peptidylproline (omega=0)</text>
        <dbReference type="Rhea" id="RHEA:16237"/>
        <dbReference type="Rhea" id="RHEA-COMP:10747"/>
        <dbReference type="Rhea" id="RHEA-COMP:10748"/>
        <dbReference type="ChEBI" id="CHEBI:83833"/>
        <dbReference type="ChEBI" id="CHEBI:83834"/>
        <dbReference type="EC" id="5.2.1.8"/>
    </reaction>
</comment>
<evidence type="ECO:0000256" key="2">
    <source>
        <dbReference type="ARBA" id="ARBA00023110"/>
    </source>
</evidence>
<protein>
    <recommendedName>
        <fullName evidence="5">Peptidyl-prolyl cis-trans isomerase</fullName>
        <ecNumber evidence="5">5.2.1.8</ecNumber>
    </recommendedName>
</protein>
<dbReference type="Proteomes" id="UP001595859">
    <property type="component" value="Unassembled WGS sequence"/>
</dbReference>
<organism evidence="7 8">
    <name type="scientific">Actinophytocola glycyrrhizae</name>
    <dbReference type="NCBI Taxonomy" id="2044873"/>
    <lineage>
        <taxon>Bacteria</taxon>
        <taxon>Bacillati</taxon>
        <taxon>Actinomycetota</taxon>
        <taxon>Actinomycetes</taxon>
        <taxon>Pseudonocardiales</taxon>
        <taxon>Pseudonocardiaceae</taxon>
    </lineage>
</organism>